<dbReference type="InterPro" id="IPR043154">
    <property type="entry name" value="Sec-1-like_dom1"/>
</dbReference>
<dbReference type="OMA" id="HEYCTIN"/>
<dbReference type="InterPro" id="IPR027482">
    <property type="entry name" value="Sec1-like_dom2"/>
</dbReference>
<gene>
    <name evidence="2" type="ORF">CL6EHI_012100</name>
</gene>
<sequence length="490" mass="57226">MNCIEQLRQLIQELCCVFDERKGCNIKDVILDTTTERILKSFVSVDELNSYGVLRFRILSNIIINKQPQLDRIGIFILTFNDNNIQLLKKHLHDKMYWKESIIFTQTGVLNENIIMELNIADSYNVINNIECVDINWKYVTPRSFISASNDIDSLTSFIQAHDINPIIITQTSCCQTRTLAIDLKKKFNKKEGEPCILLLLDRSIDGYTPLYISKSIYSLFNEVYGINDSFVNFPQHENKVFQFDFADPFINSNYDTLPEEFINNYLQKLQACPPSQVIRQAIEEMILNPSKETTTKELFNINNFSKRVSTQEQISKIIPIITDAKDEFNKKYSLEEFKCQQYFHINQKTPREMNQNLSLMMTLYKQKIDDNNSNILSKRINMKCGITHQIFPLFQSNPLFNDNEFHPLITRIIAEKKMIFNKSFELILGTINEDFNSNKMIIWINGGFTPFEEIELHKTLLKMKSSTEVILGGSQLLNTELYYQWLSNE</sequence>
<dbReference type="VEuPathDB" id="AmoebaDB:KM1_030410"/>
<evidence type="ECO:0000313" key="2">
    <source>
        <dbReference type="EMBL" id="GAT91897.1"/>
    </source>
</evidence>
<dbReference type="SUPFAM" id="SSF56815">
    <property type="entry name" value="Sec1/munc18-like (SM) proteins"/>
    <property type="match status" value="1"/>
</dbReference>
<protein>
    <submittedName>
        <fullName evidence="2">Sec1 family protein</fullName>
    </submittedName>
</protein>
<dbReference type="VEuPathDB" id="AmoebaDB:EHI5A_020670"/>
<dbReference type="VEuPathDB" id="AmoebaDB:EHI_012100"/>
<dbReference type="Pfam" id="PF00995">
    <property type="entry name" value="Sec1"/>
    <property type="match status" value="1"/>
</dbReference>
<dbReference type="VEuPathDB" id="AmoebaDB:EHI8A_011380"/>
<comment type="caution">
    <text evidence="2">The sequence shown here is derived from an EMBL/GenBank/DDBJ whole genome shotgun (WGS) entry which is preliminary data.</text>
</comment>
<dbReference type="InterPro" id="IPR043127">
    <property type="entry name" value="Sec-1-like_dom3a"/>
</dbReference>
<evidence type="ECO:0000313" key="3">
    <source>
        <dbReference type="Proteomes" id="UP000078387"/>
    </source>
</evidence>
<dbReference type="Gene3D" id="3.40.50.1910">
    <property type="match status" value="1"/>
</dbReference>
<dbReference type="AlphaFoldDB" id="A0A5K1URE3"/>
<dbReference type="Gene3D" id="3.40.50.2060">
    <property type="match status" value="1"/>
</dbReference>
<name>A0A5K1URE3_ENTHI</name>
<dbReference type="InterPro" id="IPR036045">
    <property type="entry name" value="Sec1-like_sf"/>
</dbReference>
<dbReference type="EMBL" id="BDEQ01000001">
    <property type="protein sequence ID" value="GAT91897.1"/>
    <property type="molecule type" value="Genomic_DNA"/>
</dbReference>
<proteinExistence type="inferred from homology"/>
<organism evidence="2 3">
    <name type="scientific">Entamoeba histolytica</name>
    <dbReference type="NCBI Taxonomy" id="5759"/>
    <lineage>
        <taxon>Eukaryota</taxon>
        <taxon>Amoebozoa</taxon>
        <taxon>Evosea</taxon>
        <taxon>Archamoebae</taxon>
        <taxon>Mastigamoebida</taxon>
        <taxon>Entamoebidae</taxon>
        <taxon>Entamoeba</taxon>
    </lineage>
</organism>
<evidence type="ECO:0000256" key="1">
    <source>
        <dbReference type="ARBA" id="ARBA00009884"/>
    </source>
</evidence>
<comment type="similarity">
    <text evidence="1">Belongs to the STXBP/unc-18/SEC1 family.</text>
</comment>
<dbReference type="GO" id="GO:0016192">
    <property type="term" value="P:vesicle-mediated transport"/>
    <property type="evidence" value="ECO:0007669"/>
    <property type="project" value="InterPro"/>
</dbReference>
<dbReference type="Proteomes" id="UP000078387">
    <property type="component" value="Unassembled WGS sequence"/>
</dbReference>
<accession>A0A5K1URE3</accession>
<dbReference type="Gene3D" id="3.90.830.10">
    <property type="entry name" value="Syntaxin Binding Protein 1, Chain A, domain 2"/>
    <property type="match status" value="1"/>
</dbReference>
<reference evidence="2 3" key="1">
    <citation type="submission" date="2016-05" db="EMBL/GenBank/DDBJ databases">
        <title>First whole genome sequencing of Entamoeba histolytica HM1:IMSS-clone-6.</title>
        <authorList>
            <person name="Mukherjee Avik.K."/>
            <person name="Izumyama S."/>
            <person name="Nakada-Tsukui K."/>
            <person name="Nozaki T."/>
        </authorList>
    </citation>
    <scope>NUCLEOTIDE SEQUENCE [LARGE SCALE GENOMIC DNA]</scope>
    <source>
        <strain evidence="2 3">HM1:IMSS clone 6</strain>
    </source>
</reference>
<dbReference type="Gene3D" id="1.25.40.60">
    <property type="match status" value="1"/>
</dbReference>
<dbReference type="VEuPathDB" id="AmoebaDB:EHI7A_037390"/>
<dbReference type="InterPro" id="IPR001619">
    <property type="entry name" value="Sec1-like"/>
</dbReference>
<dbReference type="PANTHER" id="PTHR11679">
    <property type="entry name" value="VESICLE PROTEIN SORTING-ASSOCIATED"/>
    <property type="match status" value="1"/>
</dbReference>